<comment type="subcellular location">
    <subcellularLocation>
        <location evidence="1">Nucleus</location>
    </subcellularLocation>
</comment>
<evidence type="ECO:0000256" key="8">
    <source>
        <dbReference type="ARBA" id="ARBA00043957"/>
    </source>
</evidence>
<dbReference type="InterPro" id="IPR012337">
    <property type="entry name" value="RNaseH-like_sf"/>
</dbReference>
<dbReference type="SUPFAM" id="SSF53098">
    <property type="entry name" value="Ribonuclease H-like"/>
    <property type="match status" value="1"/>
</dbReference>
<evidence type="ECO:0000256" key="6">
    <source>
        <dbReference type="ARBA" id="ARBA00022839"/>
    </source>
</evidence>
<dbReference type="SMART" id="SM00474">
    <property type="entry name" value="35EXOc"/>
    <property type="match status" value="1"/>
</dbReference>
<feature type="domain" description="HRDC" evidence="10">
    <location>
        <begin position="454"/>
        <end position="534"/>
    </location>
</feature>
<dbReference type="GO" id="GO:0003727">
    <property type="term" value="F:single-stranded RNA binding"/>
    <property type="evidence" value="ECO:0007669"/>
    <property type="project" value="TreeGrafter"/>
</dbReference>
<protein>
    <recommendedName>
        <fullName evidence="10">HRDC domain-containing protein</fullName>
    </recommendedName>
</protein>
<evidence type="ECO:0000313" key="12">
    <source>
        <dbReference type="Proteomes" id="UP000226431"/>
    </source>
</evidence>
<dbReference type="EMBL" id="NJES01000293">
    <property type="protein sequence ID" value="PHH74137.1"/>
    <property type="molecule type" value="Genomic_DNA"/>
</dbReference>
<dbReference type="GO" id="GO:0071039">
    <property type="term" value="P:nuclear polyadenylation-dependent CUT catabolic process"/>
    <property type="evidence" value="ECO:0007669"/>
    <property type="project" value="TreeGrafter"/>
</dbReference>
<dbReference type="InterPro" id="IPR044876">
    <property type="entry name" value="HRDC_dom_sf"/>
</dbReference>
<dbReference type="InterPro" id="IPR002562">
    <property type="entry name" value="3'-5'_exonuclease_dom"/>
</dbReference>
<feature type="compositionally biased region" description="Basic and acidic residues" evidence="9">
    <location>
        <begin position="702"/>
        <end position="718"/>
    </location>
</feature>
<dbReference type="CDD" id="cd06147">
    <property type="entry name" value="Rrp6p_like_exo"/>
    <property type="match status" value="1"/>
</dbReference>
<feature type="compositionally biased region" description="Basic and acidic residues" evidence="9">
    <location>
        <begin position="820"/>
        <end position="829"/>
    </location>
</feature>
<reference evidence="11 12" key="1">
    <citation type="submission" date="2017-06" db="EMBL/GenBank/DDBJ databases">
        <title>Ant-infecting Ophiocordyceps genomes reveal a high diversity of potential behavioral manipulation genes and a possible major role for enterotoxins.</title>
        <authorList>
            <person name="De Bekker C."/>
            <person name="Evans H.C."/>
            <person name="Brachmann A."/>
            <person name="Hughes D.P."/>
        </authorList>
    </citation>
    <scope>NUCLEOTIDE SEQUENCE [LARGE SCALE GENOMIC DNA]</scope>
    <source>
        <strain evidence="11 12">Map16</strain>
    </source>
</reference>
<gene>
    <name evidence="11" type="ORF">CDD80_3296</name>
</gene>
<dbReference type="STRING" id="2004952.A0A2C5YZE1"/>
<evidence type="ECO:0000256" key="3">
    <source>
        <dbReference type="ARBA" id="ARBA00022722"/>
    </source>
</evidence>
<dbReference type="Gene3D" id="1.10.150.80">
    <property type="entry name" value="HRDC domain"/>
    <property type="match status" value="1"/>
</dbReference>
<dbReference type="GO" id="GO:0000176">
    <property type="term" value="C:nuclear exosome (RNase complex)"/>
    <property type="evidence" value="ECO:0007669"/>
    <property type="project" value="InterPro"/>
</dbReference>
<dbReference type="FunFam" id="3.30.420.10:FF:000059">
    <property type="entry name" value="Exosome complex exonuclease Rrp6"/>
    <property type="match status" value="1"/>
</dbReference>
<feature type="region of interest" description="Disordered" evidence="9">
    <location>
        <begin position="617"/>
        <end position="829"/>
    </location>
</feature>
<dbReference type="Gene3D" id="3.30.420.10">
    <property type="entry name" value="Ribonuclease H-like superfamily/Ribonuclease H"/>
    <property type="match status" value="1"/>
</dbReference>
<evidence type="ECO:0000256" key="7">
    <source>
        <dbReference type="ARBA" id="ARBA00023242"/>
    </source>
</evidence>
<keyword evidence="3" id="KW-0540">Nuclease</keyword>
<keyword evidence="5" id="KW-0271">Exosome</keyword>
<dbReference type="InterPro" id="IPR012588">
    <property type="entry name" value="Exosome-assoc_fac_Rrp6_N"/>
</dbReference>
<keyword evidence="4" id="KW-0378">Hydrolase</keyword>
<comment type="similarity">
    <text evidence="8">Belongs to the exosome component 10/RRP6 family.</text>
</comment>
<accession>A0A2C5YZE1</accession>
<dbReference type="Proteomes" id="UP000226431">
    <property type="component" value="Unassembled WGS sequence"/>
</dbReference>
<dbReference type="InterPro" id="IPR049559">
    <property type="entry name" value="Rrp6p-like_exo"/>
</dbReference>
<proteinExistence type="inferred from homology"/>
<dbReference type="GO" id="GO:0071038">
    <property type="term" value="P:TRAMP-dependent tRNA surveillance pathway"/>
    <property type="evidence" value="ECO:0007669"/>
    <property type="project" value="TreeGrafter"/>
</dbReference>
<name>A0A2C5YZE1_9HYPO</name>
<dbReference type="PANTHER" id="PTHR12124:SF47">
    <property type="entry name" value="EXOSOME COMPONENT 10"/>
    <property type="match status" value="1"/>
</dbReference>
<dbReference type="Pfam" id="PF01612">
    <property type="entry name" value="DNA_pol_A_exo1"/>
    <property type="match status" value="1"/>
</dbReference>
<dbReference type="GO" id="GO:0071040">
    <property type="term" value="P:nuclear polyadenylation-dependent antisense transcript catabolic process"/>
    <property type="evidence" value="ECO:0007669"/>
    <property type="project" value="TreeGrafter"/>
</dbReference>
<dbReference type="InterPro" id="IPR002121">
    <property type="entry name" value="HRDC_dom"/>
</dbReference>
<sequence>MEDAPDFESQQKRIQKSLVSTVKTVNRLAAEDLQFQRTVNPDTARQLDESASRALDLSTRLLQAAARACKVQAKGKAKEPAPKIEDVEDIDLKWPSIVDVVDSVLEKADTALDEFTGLIKRKEPVPAEQTPTSRKPTGKVIRNADVSKPQLLFEKKPDNFPTEPWKPILTTKPHAIISLSQSLVLSPREDGTLQYKHPYEHEITNMQYPDRLFEIVDPIPSQPVETTSATWVDTYDGVLDMLKELKKADEIAVDLEHHDFRTYTGLVCLMQISTREKDWIVDTLQPWRHKLEILNEVFADPKIIKVFHGAYMDMVWLQRDLGLYVNGLFDTFFASNILNFPSRSLAFLLSKYANFSADKQYQLADWRIRPIPPEMMYYARSDTHYLLHIFDQLRNELCKSDLANPGAGYTRDALERSRELALSRHEHPDFDHETGRGSRGWYNYVLKQAHLGFDSQQFAVFRAMWQWRDAVAREEDENPNFVLGTNQILSIVRVNPPDVKALHGMLPYTASLARARFTELWERIRDAKAQGGPSLLKFFSSQTSEVARKPAAKPATVVKTPVTSEQSDAKVTSLKQSQLFGDMAISTRWEAGGHENDGPQDSLPFPWQRFVEGSVEAGDAGGDEKTPEEVQTENAGETETAQAKGDDAMEAVQEAEDAAAEMTVEVASQAADDKDDEVILKRGKKRKSKAVEDKEESSAEQSEAKGEADEADDGVLRMDEDEELSDSKKASKKKRRKENEGKTHKAHKKTQRREERRSRKVKKRQQRQQQADEAPFDYSKAASVLHAGQGSSRERAKVFDPYAKTADDGLKGARKAPPVRGERSATFKG</sequence>
<evidence type="ECO:0000259" key="10">
    <source>
        <dbReference type="PROSITE" id="PS50967"/>
    </source>
</evidence>
<dbReference type="GO" id="GO:0071037">
    <property type="term" value="P:nuclear polyadenylation-dependent snRNA catabolic process"/>
    <property type="evidence" value="ECO:0007669"/>
    <property type="project" value="TreeGrafter"/>
</dbReference>
<dbReference type="PANTHER" id="PTHR12124">
    <property type="entry name" value="POLYMYOSITIS/SCLERODERMA AUTOANTIGEN-RELATED"/>
    <property type="match status" value="1"/>
</dbReference>
<dbReference type="SUPFAM" id="SSF47819">
    <property type="entry name" value="HRDC-like"/>
    <property type="match status" value="1"/>
</dbReference>
<evidence type="ECO:0000256" key="9">
    <source>
        <dbReference type="SAM" id="MobiDB-lite"/>
    </source>
</evidence>
<evidence type="ECO:0000256" key="1">
    <source>
        <dbReference type="ARBA" id="ARBA00004123"/>
    </source>
</evidence>
<keyword evidence="7" id="KW-0539">Nucleus</keyword>
<dbReference type="OrthoDB" id="2250022at2759"/>
<evidence type="ECO:0000256" key="2">
    <source>
        <dbReference type="ARBA" id="ARBA00022552"/>
    </source>
</evidence>
<dbReference type="GO" id="GO:0071036">
    <property type="term" value="P:nuclear polyadenylation-dependent snoRNA catabolic process"/>
    <property type="evidence" value="ECO:0007669"/>
    <property type="project" value="TreeGrafter"/>
</dbReference>
<dbReference type="GO" id="GO:0005730">
    <property type="term" value="C:nucleolus"/>
    <property type="evidence" value="ECO:0007669"/>
    <property type="project" value="TreeGrafter"/>
</dbReference>
<comment type="caution">
    <text evidence="11">The sequence shown here is derived from an EMBL/GenBank/DDBJ whole genome shotgun (WGS) entry which is preliminary data.</text>
</comment>
<dbReference type="InterPro" id="IPR036397">
    <property type="entry name" value="RNaseH_sf"/>
</dbReference>
<dbReference type="GO" id="GO:0000166">
    <property type="term" value="F:nucleotide binding"/>
    <property type="evidence" value="ECO:0007669"/>
    <property type="project" value="InterPro"/>
</dbReference>
<dbReference type="PROSITE" id="PS50967">
    <property type="entry name" value="HRDC"/>
    <property type="match status" value="1"/>
</dbReference>
<dbReference type="InterPro" id="IPR045092">
    <property type="entry name" value="Rrp6-like"/>
</dbReference>
<dbReference type="AlphaFoldDB" id="A0A2C5YZE1"/>
<feature type="compositionally biased region" description="Polar residues" evidence="9">
    <location>
        <begin position="632"/>
        <end position="641"/>
    </location>
</feature>
<evidence type="ECO:0000256" key="5">
    <source>
        <dbReference type="ARBA" id="ARBA00022835"/>
    </source>
</evidence>
<dbReference type="GO" id="GO:0000175">
    <property type="term" value="F:3'-5'-RNA exonuclease activity"/>
    <property type="evidence" value="ECO:0007669"/>
    <property type="project" value="InterPro"/>
</dbReference>
<evidence type="ECO:0000256" key="4">
    <source>
        <dbReference type="ARBA" id="ARBA00022801"/>
    </source>
</evidence>
<keyword evidence="12" id="KW-1185">Reference proteome</keyword>
<evidence type="ECO:0000313" key="11">
    <source>
        <dbReference type="EMBL" id="PHH74137.1"/>
    </source>
</evidence>
<organism evidence="11 12">
    <name type="scientific">Ophiocordyceps camponoti-rufipedis</name>
    <dbReference type="NCBI Taxonomy" id="2004952"/>
    <lineage>
        <taxon>Eukaryota</taxon>
        <taxon>Fungi</taxon>
        <taxon>Dikarya</taxon>
        <taxon>Ascomycota</taxon>
        <taxon>Pezizomycotina</taxon>
        <taxon>Sordariomycetes</taxon>
        <taxon>Hypocreomycetidae</taxon>
        <taxon>Hypocreales</taxon>
        <taxon>Ophiocordycipitaceae</taxon>
        <taxon>Ophiocordyceps</taxon>
    </lineage>
</organism>
<keyword evidence="6" id="KW-0269">Exonuclease</keyword>
<dbReference type="Pfam" id="PF00570">
    <property type="entry name" value="HRDC"/>
    <property type="match status" value="1"/>
</dbReference>
<dbReference type="SMART" id="SM00341">
    <property type="entry name" value="HRDC"/>
    <property type="match status" value="1"/>
</dbReference>
<dbReference type="Pfam" id="PF08066">
    <property type="entry name" value="PMC2NT"/>
    <property type="match status" value="1"/>
</dbReference>
<dbReference type="GO" id="GO:0000467">
    <property type="term" value="P:exonucleolytic trimming to generate mature 3'-end of 5.8S rRNA from tricistronic rRNA transcript (SSU-rRNA, 5.8S rRNA, LSU-rRNA)"/>
    <property type="evidence" value="ECO:0007669"/>
    <property type="project" value="InterPro"/>
</dbReference>
<dbReference type="InterPro" id="IPR010997">
    <property type="entry name" value="HRDC-like_sf"/>
</dbReference>
<dbReference type="GO" id="GO:0071035">
    <property type="term" value="P:nuclear polyadenylation-dependent rRNA catabolic process"/>
    <property type="evidence" value="ECO:0007669"/>
    <property type="project" value="TreeGrafter"/>
</dbReference>
<dbReference type="GO" id="GO:0071051">
    <property type="term" value="P:poly(A)-dependent snoRNA 3'-end processing"/>
    <property type="evidence" value="ECO:0007669"/>
    <property type="project" value="TreeGrafter"/>
</dbReference>
<dbReference type="GO" id="GO:0071044">
    <property type="term" value="P:histone mRNA catabolic process"/>
    <property type="evidence" value="ECO:0007669"/>
    <property type="project" value="TreeGrafter"/>
</dbReference>
<keyword evidence="2" id="KW-0698">rRNA processing</keyword>